<dbReference type="SMART" id="SM00202">
    <property type="entry name" value="SR"/>
    <property type="match status" value="9"/>
</dbReference>
<feature type="domain" description="SRCR" evidence="10">
    <location>
        <begin position="845"/>
        <end position="945"/>
    </location>
</feature>
<feature type="disulfide bond" evidence="9">
    <location>
        <begin position="398"/>
        <end position="408"/>
    </location>
</feature>
<dbReference type="AlphaFoldDB" id="A0A4W3HA50"/>
<sequence length="1037" mass="108637">RGLGFRPGFKSVLLVNGNNMCSGRVEVLHDSTWGSVCGDHWGTEEANVVCRLLNCGDATSATGNATFGQGTGPVWVSDVRCNGTEAALDQCPANPYGNNNCCHSQDASVTCSGPVPVRLVDGNNMCSGRVEVLHNSTWGSVCGDHWGTEEATVVCRLLNCGEATSATGNATFGQGTGPVWLSDVRCNGTEAALDQCPAKPYGNNNCSHSQDAGLTCSGKLWSSDLLVNGNNMCSGRVEVLHNSTWGSVCGDHWGTEEANVVCRLLDCGEATSATGNTTFGQGTGPVWLSDVRCNGTEAALDQCPAKPYGINTCHHSQGASVTCSGPVPVRLVNGNNMCSGRVEVLHNSTWGSVCGDHWGTEEATVVCRLLNCGEATSATGNASFGQGTGPVWLSDVRCNGTEAALDQCPAKPYGNNNCRHSQDAGLTCSGPVPVRLVNGNNMCSGRVEVLHNSTWGSVCGDHWGTEEANVVCRLLNCGEATSATGNATFGQGTGPVWLSDVRCEGSEAALDQCPAKPYGNNNCSHSQDAGVTCSGPVPVRVVNGNNMCSGRVEVLHNSTWGSVCGDHWGTEEATVVCRLLNCGEATSATENAVFGQGTGPVWLSDVRCNGTEPALDQCPANPHIFHSTPSLPGPVPVRLVNGNNMCSGRVEVFHNSTWGSVCGDHWGTEEASVVCRLLNCGEATSATGNAAFGQGTGPVWLSDVRCNGAEAALDQCPAKPYGNNNCSHSQDASVTCSGPVPVRLVDGNNMCSGRVEVFHNSTWGSVCGDNWGSEEANVVCRLLNCGEATSATRNANFGQGIGPVWLSDVRCNGTEAALDQCPAKPYGNNKCSHSPDAGVACPVPVRLVNGNNMCSGRVEVLHNSTWGSVCGDHWGPEEANVICRLLDCGEATSATGNATFGRGTGPVWLSDVRCDGKEDALDQCLADPYGTNTCSHSQDASVTCSGKISPSHAECCTTPLGEVPHQRQGTQPSDRGLGRSGCLTLGVKERRPPLISARQNRMETTTVATARTLDLPAQVRRFLVWPESQRLQWIGNN</sequence>
<protein>
    <recommendedName>
        <fullName evidence="8">Soluble scavenger receptor cysteine-rich domain-containing protein SSC5D</fullName>
    </recommendedName>
</protein>
<evidence type="ECO:0000313" key="12">
    <source>
        <dbReference type="Proteomes" id="UP000314986"/>
    </source>
</evidence>
<feature type="disulfide bond" evidence="9">
    <location>
        <begin position="608"/>
        <end position="618"/>
    </location>
</feature>
<feature type="disulfide bond" evidence="9">
    <location>
        <begin position="503"/>
        <end position="513"/>
    </location>
</feature>
<dbReference type="Ensembl" id="ENSCMIT00000014066.1">
    <property type="protein sequence ID" value="ENSCMIP00000013763.1"/>
    <property type="gene ID" value="ENSCMIG00000006878.1"/>
</dbReference>
<keyword evidence="12" id="KW-1185">Reference proteome</keyword>
<evidence type="ECO:0000259" key="10">
    <source>
        <dbReference type="PROSITE" id="PS50287"/>
    </source>
</evidence>
<feature type="disulfide bond" evidence="9">
    <location>
        <begin position="811"/>
        <end position="821"/>
    </location>
</feature>
<feature type="disulfide bond" evidence="9">
    <location>
        <begin position="870"/>
        <end position="934"/>
    </location>
</feature>
<feature type="domain" description="SRCR" evidence="10">
    <location>
        <begin position="539"/>
        <end position="622"/>
    </location>
</feature>
<feature type="disulfide bond" evidence="9">
    <location>
        <begin position="675"/>
        <end position="736"/>
    </location>
</feature>
<dbReference type="FunFam" id="3.10.250.10:FF:000009">
    <property type="entry name" value="WC1"/>
    <property type="match status" value="1"/>
</dbReference>
<feature type="domain" description="SRCR" evidence="10">
    <location>
        <begin position="117"/>
        <end position="217"/>
    </location>
</feature>
<dbReference type="FunFam" id="3.10.250.10:FF:000007">
    <property type="entry name" value="Soluble scavenger receptor cysteine-rich domain-containing protein SSC5D"/>
    <property type="match status" value="8"/>
</dbReference>
<feature type="disulfide bond" evidence="9">
    <location>
        <begin position="883"/>
        <end position="944"/>
    </location>
</feature>
<dbReference type="GO" id="GO:0016020">
    <property type="term" value="C:membrane"/>
    <property type="evidence" value="ECO:0007669"/>
    <property type="project" value="InterPro"/>
</dbReference>
<feature type="disulfide bond" evidence="9">
    <location>
        <begin position="186"/>
        <end position="196"/>
    </location>
</feature>
<dbReference type="Proteomes" id="UP000314986">
    <property type="component" value="Unassembled WGS sequence"/>
</dbReference>
<feature type="disulfide bond" evidence="9">
    <location>
        <begin position="37"/>
        <end position="101"/>
    </location>
</feature>
<feature type="domain" description="SRCR" evidence="10">
    <location>
        <begin position="329"/>
        <end position="429"/>
    </location>
</feature>
<feature type="domain" description="SRCR" evidence="10">
    <location>
        <begin position="12"/>
        <end position="112"/>
    </location>
</feature>
<feature type="disulfide bond" evidence="9">
    <location>
        <begin position="142"/>
        <end position="206"/>
    </location>
</feature>
<dbReference type="InterPro" id="IPR001190">
    <property type="entry name" value="SRCR"/>
</dbReference>
<evidence type="ECO:0000256" key="9">
    <source>
        <dbReference type="PROSITE-ProRule" id="PRU00196"/>
    </source>
</evidence>
<reference evidence="12" key="3">
    <citation type="journal article" date="2014" name="Nature">
        <title>Elephant shark genome provides unique insights into gnathostome evolution.</title>
        <authorList>
            <consortium name="International Elephant Shark Genome Sequencing Consortium"/>
            <person name="Venkatesh B."/>
            <person name="Lee A.P."/>
            <person name="Ravi V."/>
            <person name="Maurya A.K."/>
            <person name="Lian M.M."/>
            <person name="Swann J.B."/>
            <person name="Ohta Y."/>
            <person name="Flajnik M.F."/>
            <person name="Sutoh Y."/>
            <person name="Kasahara M."/>
            <person name="Hoon S."/>
            <person name="Gangu V."/>
            <person name="Roy S.W."/>
            <person name="Irimia M."/>
            <person name="Korzh V."/>
            <person name="Kondrychyn I."/>
            <person name="Lim Z.W."/>
            <person name="Tay B.H."/>
            <person name="Tohari S."/>
            <person name="Kong K.W."/>
            <person name="Ho S."/>
            <person name="Lorente-Galdos B."/>
            <person name="Quilez J."/>
            <person name="Marques-Bonet T."/>
            <person name="Raney B.J."/>
            <person name="Ingham P.W."/>
            <person name="Tay A."/>
            <person name="Hillier L.W."/>
            <person name="Minx P."/>
            <person name="Boehm T."/>
            <person name="Wilson R.K."/>
            <person name="Brenner S."/>
            <person name="Warren W.C."/>
        </authorList>
    </citation>
    <scope>NUCLEOTIDE SEQUENCE [LARGE SCALE GENOMIC DNA]</scope>
</reference>
<comment type="caution">
    <text evidence="9">Lacks conserved residue(s) required for the propagation of feature annotation.</text>
</comment>
<feature type="disulfide bond" evidence="9">
    <location>
        <begin position="367"/>
        <end position="428"/>
    </location>
</feature>
<feature type="disulfide bond" evidence="9">
    <location>
        <begin position="914"/>
        <end position="924"/>
    </location>
</feature>
<evidence type="ECO:0000256" key="6">
    <source>
        <dbReference type="ARBA" id="ARBA00058074"/>
    </source>
</evidence>
<reference evidence="11" key="4">
    <citation type="submission" date="2025-08" db="UniProtKB">
        <authorList>
            <consortium name="Ensembl"/>
        </authorList>
    </citation>
    <scope>IDENTIFICATION</scope>
</reference>
<evidence type="ECO:0000256" key="5">
    <source>
        <dbReference type="ARBA" id="ARBA00023180"/>
    </source>
</evidence>
<feature type="domain" description="SRCR" evidence="10">
    <location>
        <begin position="742"/>
        <end position="842"/>
    </location>
</feature>
<feature type="disulfide bond" evidence="9">
    <location>
        <begin position="662"/>
        <end position="726"/>
    </location>
</feature>
<feature type="disulfide bond" evidence="9">
    <location>
        <begin position="50"/>
        <end position="111"/>
    </location>
</feature>
<evidence type="ECO:0000256" key="8">
    <source>
        <dbReference type="ARBA" id="ARBA00069168"/>
    </source>
</evidence>
<feature type="disulfide bond" evidence="9">
    <location>
        <begin position="293"/>
        <end position="303"/>
    </location>
</feature>
<feature type="domain" description="SRCR" evidence="10">
    <location>
        <begin position="434"/>
        <end position="534"/>
    </location>
</feature>
<comment type="function">
    <text evidence="6">Binds to extracellular matrix proteins. Binds to pathogen-associated molecular patterns (PAMPs) present on the cell walls of Gram-positive and Gram-negative bacteria and fungi, behaving as a pattern recognition receptor (PRR). Induces bacterial and fungal aggregation and subsequent inhibition of PAMP-induced cytokine release. Does not possess intrinsic bactericidal activity. May play a role in the innate defense and homeostasis of certain epithelial surfaces.</text>
</comment>
<keyword evidence="2" id="KW-0677">Repeat</keyword>
<keyword evidence="3 9" id="KW-1015">Disulfide bond</keyword>
<feature type="disulfide bond" evidence="9">
    <location>
        <begin position="81"/>
        <end position="91"/>
    </location>
</feature>
<feature type="domain" description="SRCR" evidence="10">
    <location>
        <begin position="224"/>
        <end position="324"/>
    </location>
</feature>
<evidence type="ECO:0000256" key="1">
    <source>
        <dbReference type="ARBA" id="ARBA00022729"/>
    </source>
</evidence>
<keyword evidence="5" id="KW-0325">Glycoprotein</keyword>
<dbReference type="Gene3D" id="3.10.250.10">
    <property type="entry name" value="SRCR-like domain"/>
    <property type="match status" value="9"/>
</dbReference>
<feature type="disulfide bond" evidence="9">
    <location>
        <begin position="780"/>
        <end position="841"/>
    </location>
</feature>
<feature type="disulfide bond" evidence="9">
    <location>
        <begin position="155"/>
        <end position="216"/>
    </location>
</feature>
<dbReference type="Pfam" id="PF00530">
    <property type="entry name" value="SRCR"/>
    <property type="match status" value="9"/>
</dbReference>
<dbReference type="SUPFAM" id="SSF56487">
    <property type="entry name" value="SRCR-like"/>
    <property type="match status" value="9"/>
</dbReference>
<proteinExistence type="predicted"/>
<dbReference type="PRINTS" id="PR00258">
    <property type="entry name" value="SPERACTRCPTR"/>
</dbReference>
<reference evidence="12" key="2">
    <citation type="journal article" date="2007" name="PLoS Biol.">
        <title>Survey sequencing and comparative analysis of the elephant shark (Callorhinchus milii) genome.</title>
        <authorList>
            <person name="Venkatesh B."/>
            <person name="Kirkness E.F."/>
            <person name="Loh Y.H."/>
            <person name="Halpern A.L."/>
            <person name="Lee A.P."/>
            <person name="Johnson J."/>
            <person name="Dandona N."/>
            <person name="Viswanathan L.D."/>
            <person name="Tay A."/>
            <person name="Venter J.C."/>
            <person name="Strausberg R.L."/>
            <person name="Brenner S."/>
        </authorList>
    </citation>
    <scope>NUCLEOTIDE SEQUENCE [LARGE SCALE GENOMIC DNA]</scope>
</reference>
<dbReference type="InParanoid" id="A0A4W3HA50"/>
<feature type="disulfide bond" evidence="9">
    <location>
        <begin position="767"/>
        <end position="831"/>
    </location>
</feature>
<comment type="subunit">
    <text evidence="7">Interacts with LGALS1 and laminin.</text>
</comment>
<reference evidence="12" key="1">
    <citation type="journal article" date="2006" name="Science">
        <title>Ancient noncoding elements conserved in the human genome.</title>
        <authorList>
            <person name="Venkatesh B."/>
            <person name="Kirkness E.F."/>
            <person name="Loh Y.H."/>
            <person name="Halpern A.L."/>
            <person name="Lee A.P."/>
            <person name="Johnson J."/>
            <person name="Dandona N."/>
            <person name="Viswanathan L.D."/>
            <person name="Tay A."/>
            <person name="Venter J.C."/>
            <person name="Strausberg R.L."/>
            <person name="Brenner S."/>
        </authorList>
    </citation>
    <scope>NUCLEOTIDE SEQUENCE [LARGE SCALE GENOMIC DNA]</scope>
</reference>
<keyword evidence="4" id="KW-0675">Receptor</keyword>
<dbReference type="PANTHER" id="PTHR19331:SF487">
    <property type="entry name" value="SOLUBLE SCAVENGER RECEPTOR CYSTEINE-RICH DOMAIN-CONTAINING PROTEIN SSC5D"/>
    <property type="match status" value="1"/>
</dbReference>
<feature type="domain" description="SRCR" evidence="10">
    <location>
        <begin position="637"/>
        <end position="737"/>
    </location>
</feature>
<reference evidence="11" key="5">
    <citation type="submission" date="2025-09" db="UniProtKB">
        <authorList>
            <consortium name="Ensembl"/>
        </authorList>
    </citation>
    <scope>IDENTIFICATION</scope>
</reference>
<dbReference type="GeneTree" id="ENSGT00940000164475"/>
<dbReference type="OMA" id="IGCQHSG"/>
<evidence type="ECO:0000313" key="11">
    <source>
        <dbReference type="Ensembl" id="ENSCMIP00000013763.1"/>
    </source>
</evidence>
<feature type="disulfide bond" evidence="9">
    <location>
        <begin position="354"/>
        <end position="418"/>
    </location>
</feature>
<evidence type="ECO:0000256" key="7">
    <source>
        <dbReference type="ARBA" id="ARBA00064153"/>
    </source>
</evidence>
<dbReference type="PROSITE" id="PS50287">
    <property type="entry name" value="SRCR_2"/>
    <property type="match status" value="9"/>
</dbReference>
<feature type="disulfide bond" evidence="9">
    <location>
        <begin position="262"/>
        <end position="323"/>
    </location>
</feature>
<dbReference type="InterPro" id="IPR036772">
    <property type="entry name" value="SRCR-like_dom_sf"/>
</dbReference>
<dbReference type="PANTHER" id="PTHR19331">
    <property type="entry name" value="SCAVENGER RECEPTOR DOMAIN-CONTAINING"/>
    <property type="match status" value="1"/>
</dbReference>
<feature type="disulfide bond" evidence="9">
    <location>
        <begin position="472"/>
        <end position="533"/>
    </location>
</feature>
<evidence type="ECO:0000256" key="4">
    <source>
        <dbReference type="ARBA" id="ARBA00023170"/>
    </source>
</evidence>
<evidence type="ECO:0000256" key="2">
    <source>
        <dbReference type="ARBA" id="ARBA00022737"/>
    </source>
</evidence>
<feature type="disulfide bond" evidence="9">
    <location>
        <begin position="459"/>
        <end position="523"/>
    </location>
</feature>
<name>A0A4W3HA50_CALMI</name>
<accession>A0A4W3HA50</accession>
<evidence type="ECO:0000256" key="3">
    <source>
        <dbReference type="ARBA" id="ARBA00023157"/>
    </source>
</evidence>
<feature type="disulfide bond" evidence="9">
    <location>
        <begin position="706"/>
        <end position="716"/>
    </location>
</feature>
<feature type="disulfide bond" evidence="9">
    <location>
        <begin position="249"/>
        <end position="313"/>
    </location>
</feature>
<organism evidence="11 12">
    <name type="scientific">Callorhinchus milii</name>
    <name type="common">Ghost shark</name>
    <dbReference type="NCBI Taxonomy" id="7868"/>
    <lineage>
        <taxon>Eukaryota</taxon>
        <taxon>Metazoa</taxon>
        <taxon>Chordata</taxon>
        <taxon>Craniata</taxon>
        <taxon>Vertebrata</taxon>
        <taxon>Chondrichthyes</taxon>
        <taxon>Holocephali</taxon>
        <taxon>Chimaeriformes</taxon>
        <taxon>Callorhinchidae</taxon>
        <taxon>Callorhinchus</taxon>
    </lineage>
</organism>
<keyword evidence="1" id="KW-0732">Signal</keyword>